<feature type="transmembrane region" description="Helical" evidence="2">
    <location>
        <begin position="34"/>
        <end position="56"/>
    </location>
</feature>
<dbReference type="Proteomes" id="UP001482520">
    <property type="component" value="Unassembled WGS sequence"/>
</dbReference>
<feature type="transmembrane region" description="Helical" evidence="2">
    <location>
        <begin position="89"/>
        <end position="109"/>
    </location>
</feature>
<protein>
    <submittedName>
        <fullName evidence="4">DUF4396 domain-containing protein</fullName>
    </submittedName>
</protein>
<evidence type="ECO:0000259" key="3">
    <source>
        <dbReference type="Pfam" id="PF14342"/>
    </source>
</evidence>
<dbReference type="Pfam" id="PF14342">
    <property type="entry name" value="DUF4396"/>
    <property type="match status" value="1"/>
</dbReference>
<keyword evidence="5" id="KW-1185">Reference proteome</keyword>
<sequence length="228" mass="23175">MSTTQDHQHDHQHDHQGDAGHDLGSRSMAVSATLHCLTGCAIGEIVGLLVGTALGLATLPTVVLSVALAFVFGFALSSLPLVRAGLGVLAALGTVVAADTVSIATMEVVDNLVMALLPGAMGAGLVNSVFWIGMTLSLAAAFVAALPVNRWLLARGKGHALTHRFHGAQVVSRRRWIPDPPTSTLVAVIAAFILGGLVVSVADELGAGEGAHAGAAPTSVVGRSHAVR</sequence>
<comment type="caution">
    <text evidence="4">The sequence shown here is derived from an EMBL/GenBank/DDBJ whole genome shotgun (WGS) entry which is preliminary data.</text>
</comment>
<feature type="transmembrane region" description="Helical" evidence="2">
    <location>
        <begin position="182"/>
        <end position="202"/>
    </location>
</feature>
<feature type="region of interest" description="Disordered" evidence="1">
    <location>
        <begin position="1"/>
        <end position="20"/>
    </location>
</feature>
<evidence type="ECO:0000256" key="1">
    <source>
        <dbReference type="SAM" id="MobiDB-lite"/>
    </source>
</evidence>
<keyword evidence="2" id="KW-0472">Membrane</keyword>
<proteinExistence type="predicted"/>
<organism evidence="4 5">
    <name type="scientific">Nocardioides kribbensis</name>
    <dbReference type="NCBI Taxonomy" id="305517"/>
    <lineage>
        <taxon>Bacteria</taxon>
        <taxon>Bacillati</taxon>
        <taxon>Actinomycetota</taxon>
        <taxon>Actinomycetes</taxon>
        <taxon>Propionibacteriales</taxon>
        <taxon>Nocardioidaceae</taxon>
        <taxon>Nocardioides</taxon>
    </lineage>
</organism>
<reference evidence="4 5" key="1">
    <citation type="submission" date="2024-02" db="EMBL/GenBank/DDBJ databases">
        <title>Full genome sequence of Nocardioides kribbensis.</title>
        <authorList>
            <person name="Poletto B.L."/>
            <person name="Silva G."/>
            <person name="Galante D."/>
            <person name="Campos K.R."/>
            <person name="Santos M.B.N."/>
            <person name="Sacchi C.T."/>
        </authorList>
    </citation>
    <scope>NUCLEOTIDE SEQUENCE [LARGE SCALE GENOMIC DNA]</scope>
    <source>
        <strain evidence="4 5">O4R</strain>
    </source>
</reference>
<gene>
    <name evidence="4" type="ORF">V6R90_19690</name>
</gene>
<dbReference type="InterPro" id="IPR025509">
    <property type="entry name" value="DUF4396"/>
</dbReference>
<feature type="transmembrane region" description="Helical" evidence="2">
    <location>
        <begin position="62"/>
        <end position="82"/>
    </location>
</feature>
<feature type="domain" description="DUF4396" evidence="3">
    <location>
        <begin position="28"/>
        <end position="158"/>
    </location>
</feature>
<keyword evidence="2" id="KW-1133">Transmembrane helix</keyword>
<dbReference type="RefSeq" id="WP_349805736.1">
    <property type="nucleotide sequence ID" value="NZ_JBEGDP010000043.1"/>
</dbReference>
<feature type="transmembrane region" description="Helical" evidence="2">
    <location>
        <begin position="129"/>
        <end position="148"/>
    </location>
</feature>
<dbReference type="EMBL" id="JBEGDP010000043">
    <property type="protein sequence ID" value="MEQ7849505.1"/>
    <property type="molecule type" value="Genomic_DNA"/>
</dbReference>
<keyword evidence="2" id="KW-0812">Transmembrane</keyword>
<accession>A0ABV1P427</accession>
<evidence type="ECO:0000313" key="5">
    <source>
        <dbReference type="Proteomes" id="UP001482520"/>
    </source>
</evidence>
<name>A0ABV1P427_9ACTN</name>
<evidence type="ECO:0000313" key="4">
    <source>
        <dbReference type="EMBL" id="MEQ7849505.1"/>
    </source>
</evidence>
<evidence type="ECO:0000256" key="2">
    <source>
        <dbReference type="SAM" id="Phobius"/>
    </source>
</evidence>